<comment type="caution">
    <text evidence="11">The sequence shown here is derived from an EMBL/GenBank/DDBJ whole genome shotgun (WGS) entry which is preliminary data.</text>
</comment>
<keyword evidence="7 11" id="KW-0560">Oxidoreductase</keyword>
<dbReference type="InterPro" id="IPR008775">
    <property type="entry name" value="Phytyl_CoA_dOase-like"/>
</dbReference>
<dbReference type="GO" id="GO:0016706">
    <property type="term" value="F:2-oxoglutarate-dependent dioxygenase activity"/>
    <property type="evidence" value="ECO:0007669"/>
    <property type="project" value="InterPro"/>
</dbReference>
<dbReference type="NCBIfam" id="TIGR02408">
    <property type="entry name" value="ectoine_ThpD"/>
    <property type="match status" value="1"/>
</dbReference>
<dbReference type="Gene3D" id="2.60.120.620">
    <property type="entry name" value="q2cbj1_9rhob like domain"/>
    <property type="match status" value="1"/>
</dbReference>
<organism evidence="11 12">
    <name type="scientific">Azoarcus taiwanensis</name>
    <dbReference type="NCBI Taxonomy" id="666964"/>
    <lineage>
        <taxon>Bacteria</taxon>
        <taxon>Pseudomonadati</taxon>
        <taxon>Pseudomonadota</taxon>
        <taxon>Betaproteobacteria</taxon>
        <taxon>Rhodocyclales</taxon>
        <taxon>Zoogloeaceae</taxon>
        <taxon>Azoarcus</taxon>
    </lineage>
</organism>
<dbReference type="InterPro" id="IPR012774">
    <property type="entry name" value="EctD"/>
</dbReference>
<dbReference type="SUPFAM" id="SSF51197">
    <property type="entry name" value="Clavaminate synthase-like"/>
    <property type="match status" value="1"/>
</dbReference>
<evidence type="ECO:0000256" key="3">
    <source>
        <dbReference type="ARBA" id="ARBA00007851"/>
    </source>
</evidence>
<evidence type="ECO:0000256" key="10">
    <source>
        <dbReference type="NCBIfam" id="TIGR02408"/>
    </source>
</evidence>
<dbReference type="Pfam" id="PF05721">
    <property type="entry name" value="PhyH"/>
    <property type="match status" value="1"/>
</dbReference>
<keyword evidence="5" id="KW-0479">Metal-binding</keyword>
<dbReference type="GO" id="GO:0005506">
    <property type="term" value="F:iron ion binding"/>
    <property type="evidence" value="ECO:0007669"/>
    <property type="project" value="UniProtKB-ARBA"/>
</dbReference>
<comment type="subunit">
    <text evidence="4">Homodimer.</text>
</comment>
<dbReference type="PANTHER" id="PTHR20883">
    <property type="entry name" value="PHYTANOYL-COA DIOXYGENASE DOMAIN CONTAINING 1"/>
    <property type="match status" value="1"/>
</dbReference>
<evidence type="ECO:0000313" key="11">
    <source>
        <dbReference type="EMBL" id="NMG02511.1"/>
    </source>
</evidence>
<reference evidence="11" key="1">
    <citation type="submission" date="2019-12" db="EMBL/GenBank/DDBJ databases">
        <title>Comparative genomics gives insights into the taxonomy of the Azoarcus-Aromatoleum group and reveals separate origins of nif in the plant-associated Azoarcus and non-plant-associated Aromatoleum sub-groups.</title>
        <authorList>
            <person name="Lafos M."/>
            <person name="Maluk M."/>
            <person name="Batista M."/>
            <person name="Junghare M."/>
            <person name="Carmona M."/>
            <person name="Faoro H."/>
            <person name="Cruz L.M."/>
            <person name="Battistoni F."/>
            <person name="De Souza E."/>
            <person name="Pedrosa F."/>
            <person name="Chen W.-M."/>
            <person name="Poole P.S."/>
            <person name="Dixon R.A."/>
            <person name="James E.K."/>
        </authorList>
    </citation>
    <scope>NUCLEOTIDE SEQUENCE</scope>
    <source>
        <strain evidence="11">NSC3</strain>
    </source>
</reference>
<evidence type="ECO:0000256" key="8">
    <source>
        <dbReference type="ARBA" id="ARBA00023004"/>
    </source>
</evidence>
<keyword evidence="6" id="KW-0223">Dioxygenase</keyword>
<name>A0A972J817_9RHOO</name>
<comment type="function">
    <text evidence="2">Involved in the biosynthesis of 5-hydroxyectoine, called compatible solute, which helps organisms to survive extreme osmotic stress by acting as a highly soluble organic osmolyte. Catalyzes the 2-oxoglutarate-dependent selective hydroxylation of L-ectoine to yield (4S,5S)-5-hydroxyectoine.</text>
</comment>
<evidence type="ECO:0000256" key="6">
    <source>
        <dbReference type="ARBA" id="ARBA00022964"/>
    </source>
</evidence>
<evidence type="ECO:0000256" key="1">
    <source>
        <dbReference type="ARBA" id="ARBA00001954"/>
    </source>
</evidence>
<keyword evidence="8" id="KW-0408">Iron</keyword>
<dbReference type="AlphaFoldDB" id="A0A972J817"/>
<dbReference type="RefSeq" id="WP_168987297.1">
    <property type="nucleotide sequence ID" value="NZ_CAWPHM010000177.1"/>
</dbReference>
<dbReference type="EC" id="1.14.11.55" evidence="10"/>
<comment type="catalytic activity">
    <reaction evidence="9">
        <text>L-ectoine + 2-oxoglutarate + O2 = 5-hydroxyectoine + succinate + CO2</text>
        <dbReference type="Rhea" id="RHEA:45740"/>
        <dbReference type="ChEBI" id="CHEBI:15379"/>
        <dbReference type="ChEBI" id="CHEBI:16526"/>
        <dbReference type="ChEBI" id="CHEBI:16810"/>
        <dbReference type="ChEBI" id="CHEBI:30031"/>
        <dbReference type="ChEBI" id="CHEBI:58515"/>
        <dbReference type="ChEBI" id="CHEBI:85413"/>
        <dbReference type="EC" id="1.14.11.55"/>
    </reaction>
</comment>
<dbReference type="EMBL" id="WTVM01000025">
    <property type="protein sequence ID" value="NMG02511.1"/>
    <property type="molecule type" value="Genomic_DNA"/>
</dbReference>
<accession>A0A972J817</accession>
<sequence>MNSNTLRKDSGECDIYPSRVLDSARIIQRQDPVVYGSAADGPLDGAQLASYDGKGYLCIDGLLSTEEIAVFLEELERLRASDLVKHAPEAVVEPASRDLRSVFAVHKLNRILAGLCTHPKVVAIARQLLGDEVYIHQSRINYKPGFRGKEFYWHSDFETWHVEDGVPRMRMVSCSISLTPNTPTNGPLMIIPGSHREYVSCVGTTPEDNYQQSLKRQEIGVPDDATLADLVERHGIDTMLGAAGSATFFECNVMHGSNSNITPLPRSNVFVVFNSVSNTPVEPFCGLPPRPPFIAEREDFTPVGDH</sequence>
<evidence type="ECO:0000256" key="4">
    <source>
        <dbReference type="ARBA" id="ARBA00011738"/>
    </source>
</evidence>
<evidence type="ECO:0000256" key="7">
    <source>
        <dbReference type="ARBA" id="ARBA00023002"/>
    </source>
</evidence>
<dbReference type="Proteomes" id="UP000599523">
    <property type="component" value="Unassembled WGS sequence"/>
</dbReference>
<evidence type="ECO:0000313" key="12">
    <source>
        <dbReference type="Proteomes" id="UP000599523"/>
    </source>
</evidence>
<evidence type="ECO:0000256" key="2">
    <source>
        <dbReference type="ARBA" id="ARBA00004063"/>
    </source>
</evidence>
<proteinExistence type="inferred from homology"/>
<evidence type="ECO:0000256" key="9">
    <source>
        <dbReference type="ARBA" id="ARBA00049228"/>
    </source>
</evidence>
<dbReference type="PANTHER" id="PTHR20883:SF48">
    <property type="entry name" value="ECTOINE DIOXYGENASE"/>
    <property type="match status" value="1"/>
</dbReference>
<comment type="similarity">
    <text evidence="3">Belongs to the PhyH family. EctD subfamily.</text>
</comment>
<protein>
    <recommendedName>
        <fullName evidence="10">Ectoine hydroxylase</fullName>
        <ecNumber evidence="10">1.14.11.55</ecNumber>
    </recommendedName>
</protein>
<keyword evidence="12" id="KW-1185">Reference proteome</keyword>
<evidence type="ECO:0000256" key="5">
    <source>
        <dbReference type="ARBA" id="ARBA00022723"/>
    </source>
</evidence>
<comment type="cofactor">
    <cofactor evidence="1">
        <name>Fe(2+)</name>
        <dbReference type="ChEBI" id="CHEBI:29033"/>
    </cofactor>
</comment>
<gene>
    <name evidence="11" type="primary">thpD</name>
    <name evidence="11" type="ORF">GPA21_05945</name>
</gene>